<evidence type="ECO:0000313" key="3">
    <source>
        <dbReference type="EMBL" id="AMJ78061.1"/>
    </source>
</evidence>
<dbReference type="Pfam" id="PF03886">
    <property type="entry name" value="ABC_trans_aux"/>
    <property type="match status" value="1"/>
</dbReference>
<accession>A0AAC8XJ70</accession>
<dbReference type="Proteomes" id="UP000061468">
    <property type="component" value="Chromosome"/>
</dbReference>
<dbReference type="Gene3D" id="3.40.50.10610">
    <property type="entry name" value="ABC-type transport auxiliary lipoprotein component"/>
    <property type="match status" value="1"/>
</dbReference>
<keyword evidence="1" id="KW-0732">Signal</keyword>
<evidence type="ECO:0000313" key="4">
    <source>
        <dbReference type="Proteomes" id="UP000061468"/>
    </source>
</evidence>
<dbReference type="PROSITE" id="PS51257">
    <property type="entry name" value="PROKAR_LIPOPROTEIN"/>
    <property type="match status" value="1"/>
</dbReference>
<reference evidence="3 4" key="1">
    <citation type="submission" date="2015-12" db="EMBL/GenBank/DDBJ databases">
        <title>Intraspecies pangenome expansion in the marine bacterium Alteromonas.</title>
        <authorList>
            <person name="Lopez-Perez M."/>
            <person name="Rodriguez-Valera F."/>
        </authorList>
    </citation>
    <scope>NUCLEOTIDE SEQUENCE [LARGE SCALE GENOMIC DNA]</scope>
    <source>
        <strain evidence="3 4">UM8</strain>
    </source>
</reference>
<organism evidence="3 4">
    <name type="scientific">Alteromonas mediterranea</name>
    <dbReference type="NCBI Taxonomy" id="314275"/>
    <lineage>
        <taxon>Bacteria</taxon>
        <taxon>Pseudomonadati</taxon>
        <taxon>Pseudomonadota</taxon>
        <taxon>Gammaproteobacteria</taxon>
        <taxon>Alteromonadales</taxon>
        <taxon>Alteromonadaceae</taxon>
        <taxon>Alteromonas/Salinimonas group</taxon>
        <taxon>Alteromonas</taxon>
    </lineage>
</organism>
<feature type="domain" description="ABC-type transport auxiliary lipoprotein component" evidence="2">
    <location>
        <begin position="42"/>
        <end position="195"/>
    </location>
</feature>
<dbReference type="SUPFAM" id="SSF159594">
    <property type="entry name" value="XCC0632-like"/>
    <property type="match status" value="1"/>
</dbReference>
<dbReference type="RefSeq" id="WP_015066725.1">
    <property type="nucleotide sequence ID" value="NZ_CAXGIV010000037.1"/>
</dbReference>
<proteinExistence type="predicted"/>
<name>A0AAC8XJ70_9ALTE</name>
<protein>
    <recommendedName>
        <fullName evidence="2">ABC-type transport auxiliary lipoprotein component domain-containing protein</fullName>
    </recommendedName>
</protein>
<feature type="chain" id="PRO_5041951208" description="ABC-type transport auxiliary lipoprotein component domain-containing protein" evidence="1">
    <location>
        <begin position="36"/>
        <end position="203"/>
    </location>
</feature>
<dbReference type="EMBL" id="CP013928">
    <property type="protein sequence ID" value="AMJ78061.1"/>
    <property type="molecule type" value="Genomic_DNA"/>
</dbReference>
<sequence>MMMQFKATSSFTKRKTIYISTLAFLFCFLSACSSAPTGLTYYLLHATGDVSYIQGDAKQTIVLDKITLPEYLKHRGLVYQTSDTNLHISTSHLWAEPVDEGLTKSLTGALAVKRVSLVRPDHYASEESVHMTLHIDDFVSTYEGEVVFSGQFVITSASGENTPHSFVFTSPLANDGFSSSVKAMRDAIEKLAVDISKAAVSAG</sequence>
<gene>
    <name evidence="3" type="ORF">AV942_06960</name>
</gene>
<evidence type="ECO:0000256" key="1">
    <source>
        <dbReference type="SAM" id="SignalP"/>
    </source>
</evidence>
<feature type="signal peptide" evidence="1">
    <location>
        <begin position="1"/>
        <end position="35"/>
    </location>
</feature>
<evidence type="ECO:0000259" key="2">
    <source>
        <dbReference type="Pfam" id="PF03886"/>
    </source>
</evidence>
<dbReference type="InterPro" id="IPR005586">
    <property type="entry name" value="ABC_trans_aux"/>
</dbReference>
<dbReference type="AlphaFoldDB" id="A0AAC8XJ70"/>